<evidence type="ECO:0000259" key="11">
    <source>
        <dbReference type="Pfam" id="PF20628"/>
    </source>
</evidence>
<dbReference type="InterPro" id="IPR006311">
    <property type="entry name" value="TAT_signal"/>
</dbReference>
<protein>
    <submittedName>
        <fullName evidence="12">Dyp-type peroxidase</fullName>
    </submittedName>
</protein>
<dbReference type="PANTHER" id="PTHR30521">
    <property type="entry name" value="DEFERROCHELATASE/PEROXIDASE"/>
    <property type="match status" value="1"/>
</dbReference>
<gene>
    <name evidence="12" type="ORF">L8V00_02825</name>
</gene>
<evidence type="ECO:0000256" key="3">
    <source>
        <dbReference type="ARBA" id="ARBA00022617"/>
    </source>
</evidence>
<keyword evidence="3" id="KW-0349">Heme</keyword>
<dbReference type="NCBIfam" id="TIGR01413">
    <property type="entry name" value="Dyp_perox_fam"/>
    <property type="match status" value="1"/>
</dbReference>
<feature type="domain" description="Dyp-type peroxidase N-terminal" evidence="10">
    <location>
        <begin position="77"/>
        <end position="228"/>
    </location>
</feature>
<dbReference type="PROSITE" id="PS51404">
    <property type="entry name" value="DYP_PEROXIDASE"/>
    <property type="match status" value="1"/>
</dbReference>
<dbReference type="Proteomes" id="UP001146469">
    <property type="component" value="Unassembled WGS sequence"/>
</dbReference>
<comment type="cofactor">
    <cofactor evidence="1">
        <name>heme b</name>
        <dbReference type="ChEBI" id="CHEBI:60344"/>
    </cofactor>
</comment>
<dbReference type="GO" id="GO:0020037">
    <property type="term" value="F:heme binding"/>
    <property type="evidence" value="ECO:0007669"/>
    <property type="project" value="InterPro"/>
</dbReference>
<dbReference type="Pfam" id="PF20628">
    <property type="entry name" value="Dyp_perox_C"/>
    <property type="match status" value="1"/>
</dbReference>
<name>A0A9X3LMS6_9CORY</name>
<dbReference type="EMBL" id="JAKMUT010000002">
    <property type="protein sequence ID" value="MCZ9289148.1"/>
    <property type="molecule type" value="Genomic_DNA"/>
</dbReference>
<reference evidence="12" key="1">
    <citation type="submission" date="2022-02" db="EMBL/GenBank/DDBJ databases">
        <title>Corynebacterium sp. from urogenital microbiome.</title>
        <authorList>
            <person name="Cappelli E.A."/>
            <person name="Ribeiro T.G."/>
            <person name="Peixe L."/>
        </authorList>
    </citation>
    <scope>NUCLEOTIDE SEQUENCE</scope>
    <source>
        <strain evidence="12">C8Ua_174</strain>
    </source>
</reference>
<dbReference type="RefSeq" id="WP_269944162.1">
    <property type="nucleotide sequence ID" value="NZ_JAKMUT010000002.1"/>
</dbReference>
<evidence type="ECO:0000256" key="7">
    <source>
        <dbReference type="ARBA" id="ARBA00023004"/>
    </source>
</evidence>
<keyword evidence="5" id="KW-0732">Signal</keyword>
<keyword evidence="6" id="KW-0560">Oxidoreductase</keyword>
<dbReference type="InterPro" id="IPR011008">
    <property type="entry name" value="Dimeric_a/b-barrel"/>
</dbReference>
<organism evidence="12 13">
    <name type="scientific">Corynebacterium evansiae</name>
    <dbReference type="NCBI Taxonomy" id="2913499"/>
    <lineage>
        <taxon>Bacteria</taxon>
        <taxon>Bacillati</taxon>
        <taxon>Actinomycetota</taxon>
        <taxon>Actinomycetes</taxon>
        <taxon>Mycobacteriales</taxon>
        <taxon>Corynebacteriaceae</taxon>
        <taxon>Corynebacterium</taxon>
    </lineage>
</organism>
<keyword evidence="7" id="KW-0408">Iron</keyword>
<evidence type="ECO:0000256" key="4">
    <source>
        <dbReference type="ARBA" id="ARBA00022723"/>
    </source>
</evidence>
<keyword evidence="4" id="KW-0479">Metal-binding</keyword>
<sequence length="417" mass="45093">MPDSARFRSSISDAPTPEPPEGVKFTRRGFFAGLGMTGAASVLAACSTAEDSAGTAGNSGAGDGASIRKIDFDGPHQAGIREDSQNHALLVAFNLKRDGLPRGGLKKNLERLMRIWTGDARSLTQGQVALADLEHELSIAPQNLTVTAGWGPKLIKDADLIGAAPSWVKKNLNGLPKFKGDKLDPDFGGADVVLQICGDDLTAVSHAARVLTRGGRDYATPKWTQRGFVDSPTGETPRNLLGFKDGTAIPRTDEEYDESIWDDQGGSAMVVRRVVFDMPGWEQLDRKSREVVFGRHADTGAPLGAKDEFDPVDLNKTGDDGLPMIDERSHVGISAGEGTHMRRRAYNWDNEVTPLGNSGLIFICFQADPDEAFTPLQKRLAEKDRLNTWITHVGSAVFWVLPGTQNGAYWGQEILEG</sequence>
<comment type="caution">
    <text evidence="12">The sequence shown here is derived from an EMBL/GenBank/DDBJ whole genome shotgun (WGS) entry which is preliminary data.</text>
</comment>
<dbReference type="InterPro" id="IPR006314">
    <property type="entry name" value="Dyp_peroxidase"/>
</dbReference>
<feature type="region of interest" description="Disordered" evidence="9">
    <location>
        <begin position="1"/>
        <end position="23"/>
    </location>
</feature>
<dbReference type="SUPFAM" id="SSF54909">
    <property type="entry name" value="Dimeric alpha+beta barrel"/>
    <property type="match status" value="1"/>
</dbReference>
<dbReference type="GO" id="GO:0005829">
    <property type="term" value="C:cytosol"/>
    <property type="evidence" value="ECO:0007669"/>
    <property type="project" value="TreeGrafter"/>
</dbReference>
<dbReference type="InterPro" id="IPR048327">
    <property type="entry name" value="Dyp_perox_N"/>
</dbReference>
<evidence type="ECO:0000313" key="12">
    <source>
        <dbReference type="EMBL" id="MCZ9289148.1"/>
    </source>
</evidence>
<dbReference type="Pfam" id="PF04261">
    <property type="entry name" value="Dyp_perox_N"/>
    <property type="match status" value="1"/>
</dbReference>
<accession>A0A9X3LMS6</accession>
<dbReference type="AlphaFoldDB" id="A0A9X3LMS6"/>
<evidence type="ECO:0000256" key="6">
    <source>
        <dbReference type="ARBA" id="ARBA00023002"/>
    </source>
</evidence>
<feature type="region of interest" description="Disordered" evidence="9">
    <location>
        <begin position="223"/>
        <end position="246"/>
    </location>
</feature>
<keyword evidence="2 12" id="KW-0575">Peroxidase</keyword>
<dbReference type="GO" id="GO:0004601">
    <property type="term" value="F:peroxidase activity"/>
    <property type="evidence" value="ECO:0007669"/>
    <property type="project" value="UniProtKB-KW"/>
</dbReference>
<evidence type="ECO:0000256" key="9">
    <source>
        <dbReference type="SAM" id="MobiDB-lite"/>
    </source>
</evidence>
<dbReference type="GO" id="GO:0046872">
    <property type="term" value="F:metal ion binding"/>
    <property type="evidence" value="ECO:0007669"/>
    <property type="project" value="UniProtKB-KW"/>
</dbReference>
<evidence type="ECO:0000256" key="1">
    <source>
        <dbReference type="ARBA" id="ARBA00001970"/>
    </source>
</evidence>
<keyword evidence="13" id="KW-1185">Reference proteome</keyword>
<dbReference type="InterPro" id="IPR048328">
    <property type="entry name" value="Dyp_perox_C"/>
</dbReference>
<dbReference type="PROSITE" id="PS51318">
    <property type="entry name" value="TAT"/>
    <property type="match status" value="1"/>
</dbReference>
<evidence type="ECO:0000256" key="2">
    <source>
        <dbReference type="ARBA" id="ARBA00022559"/>
    </source>
</evidence>
<evidence type="ECO:0000313" key="13">
    <source>
        <dbReference type="Proteomes" id="UP001146469"/>
    </source>
</evidence>
<feature type="domain" description="Dyp-type peroxidase C-terminal" evidence="11">
    <location>
        <begin position="236"/>
        <end position="404"/>
    </location>
</feature>
<dbReference type="PANTHER" id="PTHR30521:SF4">
    <property type="entry name" value="DEFERROCHELATASE"/>
    <property type="match status" value="1"/>
</dbReference>
<evidence type="ECO:0000259" key="10">
    <source>
        <dbReference type="Pfam" id="PF04261"/>
    </source>
</evidence>
<evidence type="ECO:0000256" key="5">
    <source>
        <dbReference type="ARBA" id="ARBA00022729"/>
    </source>
</evidence>
<proteinExistence type="inferred from homology"/>
<comment type="similarity">
    <text evidence="8">Belongs to the DyP-type peroxidase family.</text>
</comment>
<evidence type="ECO:0000256" key="8">
    <source>
        <dbReference type="ARBA" id="ARBA00025737"/>
    </source>
</evidence>